<dbReference type="EMBL" id="FMCT01000002">
    <property type="protein sequence ID" value="SCE80778.1"/>
    <property type="molecule type" value="Genomic_DNA"/>
</dbReference>
<dbReference type="GO" id="GO:1904680">
    <property type="term" value="F:peptide transmembrane transporter activity"/>
    <property type="evidence" value="ECO:0007669"/>
    <property type="project" value="TreeGrafter"/>
</dbReference>
<feature type="chain" id="PRO_5039608641" evidence="1">
    <location>
        <begin position="40"/>
        <end position="522"/>
    </location>
</feature>
<evidence type="ECO:0000313" key="4">
    <source>
        <dbReference type="Proteomes" id="UP000183585"/>
    </source>
</evidence>
<accession>A0A1C4V9V4</accession>
<gene>
    <name evidence="3" type="ORF">GA0070563_102139</name>
</gene>
<dbReference type="Gene3D" id="3.10.105.10">
    <property type="entry name" value="Dipeptide-binding Protein, Domain 3"/>
    <property type="match status" value="1"/>
</dbReference>
<dbReference type="InterPro" id="IPR000914">
    <property type="entry name" value="SBP_5_dom"/>
</dbReference>
<reference evidence="4" key="1">
    <citation type="submission" date="2016-06" db="EMBL/GenBank/DDBJ databases">
        <authorList>
            <person name="Varghese N."/>
            <person name="Submissions Spin"/>
        </authorList>
    </citation>
    <scope>NUCLEOTIDE SEQUENCE [LARGE SCALE GENOMIC DNA]</scope>
    <source>
        <strain evidence="4">DSM 43168</strain>
    </source>
</reference>
<dbReference type="Pfam" id="PF00496">
    <property type="entry name" value="SBP_bac_5"/>
    <property type="match status" value="1"/>
</dbReference>
<dbReference type="PIRSF" id="PIRSF002741">
    <property type="entry name" value="MppA"/>
    <property type="match status" value="1"/>
</dbReference>
<dbReference type="AlphaFoldDB" id="A0A1C4V9V4"/>
<dbReference type="GO" id="GO:0015833">
    <property type="term" value="P:peptide transport"/>
    <property type="evidence" value="ECO:0007669"/>
    <property type="project" value="TreeGrafter"/>
</dbReference>
<dbReference type="SUPFAM" id="SSF53850">
    <property type="entry name" value="Periplasmic binding protein-like II"/>
    <property type="match status" value="1"/>
</dbReference>
<dbReference type="Gene3D" id="3.90.76.10">
    <property type="entry name" value="Dipeptide-binding Protein, Domain 1"/>
    <property type="match status" value="1"/>
</dbReference>
<dbReference type="CDD" id="cd00995">
    <property type="entry name" value="PBP2_NikA_DppA_OppA_like"/>
    <property type="match status" value="1"/>
</dbReference>
<dbReference type="GO" id="GO:0043190">
    <property type="term" value="C:ATP-binding cassette (ABC) transporter complex"/>
    <property type="evidence" value="ECO:0007669"/>
    <property type="project" value="InterPro"/>
</dbReference>
<sequence length="522" mass="56299">MRLPRLGRRPRPGHRPAGRTVTAILLIPMLALTAACSSASGTDDAAGNDGETALLTIGQADKVMNLDPVQPPTGGRETRAVKRQIFDALVVQGRDLVPAPQLARSWSNPDELTWVFTLRDDVTFHDGEKFTAATAKFNLDRILDPKNNASWQTQLAALVAEVSVRGDHELVIKTKAPAPTLLTILAFQEIVPQQYLEKVGAAEFNAKPIGTGPYKFVSRTEDRIILERNDDYWGGKPKARQLAFQTIPDVAARIAALQAGEINIADKIPTDLADTLTGGVKAVSASGTRIYFLAMNVTAAPFTDVGVRQAVGSVIDTEELAKSLYKGRAQALNQPAFPQMFGYQKQAAGFSFAPQPAAATLKSVGVPVTVDIKQSDLTLAQAVVGQLTSAGLKVKLQPLEDEAFNQAISTGRSQAYVGSWGVAEGDLDAILGRHFWSQRDDDSRYTNYESAALDALIEHARGTADQPARLADYAKAIDLLVRDAPWRPLVTPDEMYGVSSSLQGWEPSPTGIYHLTEAYLAG</sequence>
<proteinExistence type="predicted"/>
<dbReference type="GO" id="GO:0042597">
    <property type="term" value="C:periplasmic space"/>
    <property type="evidence" value="ECO:0007669"/>
    <property type="project" value="UniProtKB-ARBA"/>
</dbReference>
<name>A0A1C4V9V4_9ACTN</name>
<keyword evidence="1" id="KW-0732">Signal</keyword>
<dbReference type="InterPro" id="IPR030678">
    <property type="entry name" value="Peptide/Ni-bd"/>
</dbReference>
<dbReference type="Proteomes" id="UP000183585">
    <property type="component" value="Unassembled WGS sequence"/>
</dbReference>
<organism evidence="3 4">
    <name type="scientific">Micromonospora carbonacea</name>
    <dbReference type="NCBI Taxonomy" id="47853"/>
    <lineage>
        <taxon>Bacteria</taxon>
        <taxon>Bacillati</taxon>
        <taxon>Actinomycetota</taxon>
        <taxon>Actinomycetes</taxon>
        <taxon>Micromonosporales</taxon>
        <taxon>Micromonosporaceae</taxon>
        <taxon>Micromonospora</taxon>
    </lineage>
</organism>
<protein>
    <submittedName>
        <fullName evidence="3">Peptide/nickel transport system substrate-binding protein</fullName>
    </submittedName>
</protein>
<feature type="signal peptide" evidence="1">
    <location>
        <begin position="1"/>
        <end position="39"/>
    </location>
</feature>
<dbReference type="InterPro" id="IPR039424">
    <property type="entry name" value="SBP_5"/>
</dbReference>
<feature type="domain" description="Solute-binding protein family 5" evidence="2">
    <location>
        <begin position="98"/>
        <end position="433"/>
    </location>
</feature>
<dbReference type="PANTHER" id="PTHR30290">
    <property type="entry name" value="PERIPLASMIC BINDING COMPONENT OF ABC TRANSPORTER"/>
    <property type="match status" value="1"/>
</dbReference>
<dbReference type="Gene3D" id="3.40.190.10">
    <property type="entry name" value="Periplasmic binding protein-like II"/>
    <property type="match status" value="1"/>
</dbReference>
<evidence type="ECO:0000313" key="3">
    <source>
        <dbReference type="EMBL" id="SCE80778.1"/>
    </source>
</evidence>
<keyword evidence="4" id="KW-1185">Reference proteome</keyword>
<evidence type="ECO:0000256" key="1">
    <source>
        <dbReference type="SAM" id="SignalP"/>
    </source>
</evidence>
<evidence type="ECO:0000259" key="2">
    <source>
        <dbReference type="Pfam" id="PF00496"/>
    </source>
</evidence>